<name>A0AAN8V752_9MAGN</name>
<proteinExistence type="inferred from homology"/>
<dbReference type="PROSITE" id="PS50866">
    <property type="entry name" value="GOLD"/>
    <property type="match status" value="1"/>
</dbReference>
<evidence type="ECO:0000256" key="4">
    <source>
        <dbReference type="ARBA" id="ARBA00022729"/>
    </source>
</evidence>
<dbReference type="EMBL" id="JBAMMX010000019">
    <property type="protein sequence ID" value="KAK6921987.1"/>
    <property type="molecule type" value="Genomic_DNA"/>
</dbReference>
<dbReference type="AlphaFoldDB" id="A0AAN8V752"/>
<dbReference type="PANTHER" id="PTHR22811">
    <property type="entry name" value="TRANSMEMBRANE EMP24 DOMAIN-CONTAINING PROTEIN"/>
    <property type="match status" value="1"/>
</dbReference>
<reference evidence="10 11" key="1">
    <citation type="submission" date="2023-12" db="EMBL/GenBank/DDBJ databases">
        <title>A high-quality genome assembly for Dillenia turbinata (Dilleniales).</title>
        <authorList>
            <person name="Chanderbali A."/>
        </authorList>
    </citation>
    <scope>NUCLEOTIDE SEQUENCE [LARGE SCALE GENOMIC DNA]</scope>
    <source>
        <strain evidence="10">LSX21</strain>
        <tissue evidence="10">Leaf</tissue>
    </source>
</reference>
<evidence type="ECO:0000256" key="7">
    <source>
        <dbReference type="RuleBase" id="RU003827"/>
    </source>
</evidence>
<keyword evidence="4 8" id="KW-0732">Signal</keyword>
<comment type="similarity">
    <text evidence="2 7">Belongs to the EMP24/GP25L family.</text>
</comment>
<evidence type="ECO:0000256" key="1">
    <source>
        <dbReference type="ARBA" id="ARBA00004479"/>
    </source>
</evidence>
<organism evidence="10 11">
    <name type="scientific">Dillenia turbinata</name>
    <dbReference type="NCBI Taxonomy" id="194707"/>
    <lineage>
        <taxon>Eukaryota</taxon>
        <taxon>Viridiplantae</taxon>
        <taxon>Streptophyta</taxon>
        <taxon>Embryophyta</taxon>
        <taxon>Tracheophyta</taxon>
        <taxon>Spermatophyta</taxon>
        <taxon>Magnoliopsida</taxon>
        <taxon>eudicotyledons</taxon>
        <taxon>Gunneridae</taxon>
        <taxon>Pentapetalae</taxon>
        <taxon>Dilleniales</taxon>
        <taxon>Dilleniaceae</taxon>
        <taxon>Dillenia</taxon>
    </lineage>
</organism>
<accession>A0AAN8V752</accession>
<evidence type="ECO:0000256" key="8">
    <source>
        <dbReference type="SAM" id="SignalP"/>
    </source>
</evidence>
<sequence>MIKKAEIFVLLLLVIFINSSESLRFELNSEKMRCMHEDIKSGSMSVGKYHVVNPNEGHPLPASHKIIASVSNDGNSFHYADRVESGQFSFTADDEGDYIACFYAPDKTQESKVTIDFEWKTGVEAVDWTSIAKRLKLHDIELELKMMEATVESIRDEIVGAYIRQSVNNLFHKMQHT</sequence>
<protein>
    <submittedName>
        <fullName evidence="10">GOLD domain</fullName>
    </submittedName>
</protein>
<evidence type="ECO:0000256" key="2">
    <source>
        <dbReference type="ARBA" id="ARBA00007104"/>
    </source>
</evidence>
<keyword evidence="6" id="KW-0472">Membrane</keyword>
<comment type="caution">
    <text evidence="10">The sequence shown here is derived from an EMBL/GenBank/DDBJ whole genome shotgun (WGS) entry which is preliminary data.</text>
</comment>
<comment type="subcellular location">
    <subcellularLocation>
        <location evidence="1 7">Membrane</location>
        <topology evidence="1 7">Single-pass type I membrane protein</topology>
    </subcellularLocation>
</comment>
<gene>
    <name evidence="10" type="ORF">RJ641_012494</name>
</gene>
<evidence type="ECO:0000313" key="11">
    <source>
        <dbReference type="Proteomes" id="UP001370490"/>
    </source>
</evidence>
<evidence type="ECO:0000256" key="5">
    <source>
        <dbReference type="ARBA" id="ARBA00022989"/>
    </source>
</evidence>
<evidence type="ECO:0000313" key="10">
    <source>
        <dbReference type="EMBL" id="KAK6921987.1"/>
    </source>
</evidence>
<dbReference type="InterPro" id="IPR009038">
    <property type="entry name" value="GOLD_dom"/>
</dbReference>
<keyword evidence="11" id="KW-1185">Reference proteome</keyword>
<evidence type="ECO:0000256" key="6">
    <source>
        <dbReference type="ARBA" id="ARBA00023136"/>
    </source>
</evidence>
<feature type="chain" id="PRO_5043044382" evidence="8">
    <location>
        <begin position="23"/>
        <end position="177"/>
    </location>
</feature>
<dbReference type="InterPro" id="IPR015720">
    <property type="entry name" value="Emp24-like"/>
</dbReference>
<keyword evidence="5" id="KW-1133">Transmembrane helix</keyword>
<evidence type="ECO:0000256" key="3">
    <source>
        <dbReference type="ARBA" id="ARBA00022692"/>
    </source>
</evidence>
<feature type="signal peptide" evidence="8">
    <location>
        <begin position="1"/>
        <end position="22"/>
    </location>
</feature>
<dbReference type="Proteomes" id="UP001370490">
    <property type="component" value="Unassembled WGS sequence"/>
</dbReference>
<dbReference type="GO" id="GO:0016020">
    <property type="term" value="C:membrane"/>
    <property type="evidence" value="ECO:0007669"/>
    <property type="project" value="UniProtKB-SubCell"/>
</dbReference>
<dbReference type="SMART" id="SM01190">
    <property type="entry name" value="EMP24_GP25L"/>
    <property type="match status" value="1"/>
</dbReference>
<keyword evidence="3 7" id="KW-0812">Transmembrane</keyword>
<feature type="domain" description="GOLD" evidence="9">
    <location>
        <begin position="32"/>
        <end position="146"/>
    </location>
</feature>
<evidence type="ECO:0000259" key="9">
    <source>
        <dbReference type="PROSITE" id="PS50866"/>
    </source>
</evidence>
<dbReference type="Pfam" id="PF01105">
    <property type="entry name" value="EMP24_GP25L"/>
    <property type="match status" value="1"/>
</dbReference>